<dbReference type="EMBL" id="FXXQ01000007">
    <property type="protein sequence ID" value="SMX24063.1"/>
    <property type="molecule type" value="Genomic_DNA"/>
</dbReference>
<keyword evidence="3" id="KW-1185">Reference proteome</keyword>
<gene>
    <name evidence="2" type="ORF">BOA8489_02178</name>
</gene>
<accession>A0A238J168</accession>
<evidence type="ECO:0000256" key="1">
    <source>
        <dbReference type="SAM" id="MobiDB-lite"/>
    </source>
</evidence>
<organism evidence="2 3">
    <name type="scientific">Boseongicola aestuarii</name>
    <dbReference type="NCBI Taxonomy" id="1470561"/>
    <lineage>
        <taxon>Bacteria</taxon>
        <taxon>Pseudomonadati</taxon>
        <taxon>Pseudomonadota</taxon>
        <taxon>Alphaproteobacteria</taxon>
        <taxon>Rhodobacterales</taxon>
        <taxon>Paracoccaceae</taxon>
        <taxon>Boseongicola</taxon>
    </lineage>
</organism>
<name>A0A238J168_9RHOB</name>
<proteinExistence type="predicted"/>
<evidence type="ECO:0000313" key="3">
    <source>
        <dbReference type="Proteomes" id="UP000201838"/>
    </source>
</evidence>
<feature type="region of interest" description="Disordered" evidence="1">
    <location>
        <begin position="1"/>
        <end position="21"/>
    </location>
</feature>
<reference evidence="2 3" key="1">
    <citation type="submission" date="2017-05" db="EMBL/GenBank/DDBJ databases">
        <authorList>
            <person name="Song R."/>
            <person name="Chenine A.L."/>
            <person name="Ruprecht R.M."/>
        </authorList>
    </citation>
    <scope>NUCLEOTIDE SEQUENCE [LARGE SCALE GENOMIC DNA]</scope>
    <source>
        <strain evidence="2 3">CECT 8489</strain>
    </source>
</reference>
<dbReference type="AlphaFoldDB" id="A0A238J168"/>
<protein>
    <submittedName>
        <fullName evidence="2">Uncharacterized protein</fullName>
    </submittedName>
</protein>
<sequence>MSIMTSVVRSDKSFSCQDGTSETLTDPVHPVFAIEQMRSRLHDFSDTELETLEDELDFYAFTGIAGAYVKQLLQCN</sequence>
<evidence type="ECO:0000313" key="2">
    <source>
        <dbReference type="EMBL" id="SMX24063.1"/>
    </source>
</evidence>
<dbReference type="Proteomes" id="UP000201838">
    <property type="component" value="Unassembled WGS sequence"/>
</dbReference>